<protein>
    <submittedName>
        <fullName evidence="2">Uncharacterized protein</fullName>
    </submittedName>
</protein>
<keyword evidence="3" id="KW-1185">Reference proteome</keyword>
<gene>
    <name evidence="2" type="ORF">GCM10012284_54330</name>
</gene>
<evidence type="ECO:0000313" key="3">
    <source>
        <dbReference type="Proteomes" id="UP000656042"/>
    </source>
</evidence>
<feature type="region of interest" description="Disordered" evidence="1">
    <location>
        <begin position="44"/>
        <end position="100"/>
    </location>
</feature>
<comment type="caution">
    <text evidence="2">The sequence shown here is derived from an EMBL/GenBank/DDBJ whole genome shotgun (WGS) entry which is preliminary data.</text>
</comment>
<organism evidence="2 3">
    <name type="scientific">Mangrovihabitans endophyticus</name>
    <dbReference type="NCBI Taxonomy" id="1751298"/>
    <lineage>
        <taxon>Bacteria</taxon>
        <taxon>Bacillati</taxon>
        <taxon>Actinomycetota</taxon>
        <taxon>Actinomycetes</taxon>
        <taxon>Micromonosporales</taxon>
        <taxon>Micromonosporaceae</taxon>
        <taxon>Mangrovihabitans</taxon>
    </lineage>
</organism>
<reference evidence="2" key="2">
    <citation type="submission" date="2020-09" db="EMBL/GenBank/DDBJ databases">
        <authorList>
            <person name="Sun Q."/>
            <person name="Zhou Y."/>
        </authorList>
    </citation>
    <scope>NUCLEOTIDE SEQUENCE</scope>
    <source>
        <strain evidence="2">CGMCC 4.7299</strain>
    </source>
</reference>
<proteinExistence type="predicted"/>
<sequence length="100" mass="10701">MTGWHPVAVVCCGRLDVTVRDGVYAPYASETDYGRVLSERYQARPAGTLRGPARLRGRRDRTDKPDASTVPGAPGSTGRNPVRVGAAWSLDGTIAPPDNH</sequence>
<name>A0A8J3C5L5_9ACTN</name>
<dbReference type="Proteomes" id="UP000656042">
    <property type="component" value="Unassembled WGS sequence"/>
</dbReference>
<reference evidence="2" key="1">
    <citation type="journal article" date="2014" name="Int. J. Syst. Evol. Microbiol.">
        <title>Complete genome sequence of Corynebacterium casei LMG S-19264T (=DSM 44701T), isolated from a smear-ripened cheese.</title>
        <authorList>
            <consortium name="US DOE Joint Genome Institute (JGI-PGF)"/>
            <person name="Walter F."/>
            <person name="Albersmeier A."/>
            <person name="Kalinowski J."/>
            <person name="Ruckert C."/>
        </authorList>
    </citation>
    <scope>NUCLEOTIDE SEQUENCE</scope>
    <source>
        <strain evidence="2">CGMCC 4.7299</strain>
    </source>
</reference>
<dbReference type="AlphaFoldDB" id="A0A8J3C5L5"/>
<accession>A0A8J3C5L5</accession>
<dbReference type="RefSeq" id="WP_189082164.1">
    <property type="nucleotide sequence ID" value="NZ_BMMX01000039.1"/>
</dbReference>
<evidence type="ECO:0000256" key="1">
    <source>
        <dbReference type="SAM" id="MobiDB-lite"/>
    </source>
</evidence>
<evidence type="ECO:0000313" key="2">
    <source>
        <dbReference type="EMBL" id="GGL12782.1"/>
    </source>
</evidence>
<dbReference type="EMBL" id="BMMX01000039">
    <property type="protein sequence ID" value="GGL12782.1"/>
    <property type="molecule type" value="Genomic_DNA"/>
</dbReference>